<dbReference type="Proteomes" id="UP000320475">
    <property type="component" value="Unassembled WGS sequence"/>
</dbReference>
<protein>
    <submittedName>
        <fullName evidence="2">Uncharacterized protein</fullName>
    </submittedName>
</protein>
<accession>A0A507D333</accession>
<organism evidence="2 3">
    <name type="scientific">Synchytrium endobioticum</name>
    <dbReference type="NCBI Taxonomy" id="286115"/>
    <lineage>
        <taxon>Eukaryota</taxon>
        <taxon>Fungi</taxon>
        <taxon>Fungi incertae sedis</taxon>
        <taxon>Chytridiomycota</taxon>
        <taxon>Chytridiomycota incertae sedis</taxon>
        <taxon>Chytridiomycetes</taxon>
        <taxon>Synchytriales</taxon>
        <taxon>Synchytriaceae</taxon>
        <taxon>Synchytrium</taxon>
    </lineage>
</organism>
<gene>
    <name evidence="2" type="ORF">SeLEV6574_g03707</name>
</gene>
<dbReference type="VEuPathDB" id="FungiDB:SeMB42_g01303"/>
<evidence type="ECO:0000313" key="2">
    <source>
        <dbReference type="EMBL" id="TPX45715.1"/>
    </source>
</evidence>
<dbReference type="EMBL" id="QEAM01000132">
    <property type="protein sequence ID" value="TPX45715.1"/>
    <property type="molecule type" value="Genomic_DNA"/>
</dbReference>
<evidence type="ECO:0000256" key="1">
    <source>
        <dbReference type="SAM" id="MobiDB-lite"/>
    </source>
</evidence>
<reference evidence="2 3" key="1">
    <citation type="journal article" date="2019" name="Sci. Rep.">
        <title>Comparative genomics of chytrid fungi reveal insights into the obligate biotrophic and pathogenic lifestyle of Synchytrium endobioticum.</title>
        <authorList>
            <person name="van de Vossenberg B.T.L.H."/>
            <person name="Warris S."/>
            <person name="Nguyen H.D.T."/>
            <person name="van Gent-Pelzer M.P.E."/>
            <person name="Joly D.L."/>
            <person name="van de Geest H.C."/>
            <person name="Bonants P.J.M."/>
            <person name="Smith D.S."/>
            <person name="Levesque C.A."/>
            <person name="van der Lee T.A.J."/>
        </authorList>
    </citation>
    <scope>NUCLEOTIDE SEQUENCE [LARGE SCALE GENOMIC DNA]</scope>
    <source>
        <strain evidence="2 3">LEV6574</strain>
    </source>
</reference>
<feature type="compositionally biased region" description="Low complexity" evidence="1">
    <location>
        <begin position="268"/>
        <end position="295"/>
    </location>
</feature>
<comment type="caution">
    <text evidence="2">The sequence shown here is derived from an EMBL/GenBank/DDBJ whole genome shotgun (WGS) entry which is preliminary data.</text>
</comment>
<name>A0A507D333_9FUNG</name>
<feature type="compositionally biased region" description="Basic residues" evidence="1">
    <location>
        <begin position="297"/>
        <end position="307"/>
    </location>
</feature>
<proteinExistence type="predicted"/>
<evidence type="ECO:0000313" key="3">
    <source>
        <dbReference type="Proteomes" id="UP000320475"/>
    </source>
</evidence>
<sequence>MSARYLLQLWSSISRVTHQSSKMKINIIGCLLLSASLFLSLVVGLPTGNQGDNVQNVEAEQTPVHPFENWLNQRGWKLEYPKIGPLQAANDASIKYLKTQLARAEDLFKKLRKDKWTGVTREETTVLSHFVNYFRDVKGFPSAAVLEAMEKNGLAIKYASLAVDHCRLMIKVIDHWKVRVGILVSDPALKDAMIARTTLRQDMCPRLIRILEDVKSSKRTVAEAILDIASLNTDYEHADYMFIQSLTRNQQGPRLESIPNRAEHDRPTTTPSTSMPSMGYGPSSSTGSASRLSGGRRSGRGSRRVSK</sequence>
<dbReference type="AlphaFoldDB" id="A0A507D333"/>
<feature type="region of interest" description="Disordered" evidence="1">
    <location>
        <begin position="251"/>
        <end position="307"/>
    </location>
</feature>